<evidence type="ECO:0000313" key="3">
    <source>
        <dbReference type="EMBL" id="MBL0390813.1"/>
    </source>
</evidence>
<feature type="transmembrane region" description="Helical" evidence="1">
    <location>
        <begin position="86"/>
        <end position="106"/>
    </location>
</feature>
<gene>
    <name evidence="3" type="ORF">JJ685_06630</name>
</gene>
<keyword evidence="4" id="KW-1185">Reference proteome</keyword>
<dbReference type="AlphaFoldDB" id="A0A937CSS2"/>
<evidence type="ECO:0000256" key="1">
    <source>
        <dbReference type="SAM" id="Phobius"/>
    </source>
</evidence>
<dbReference type="EMBL" id="JAEQNE010000001">
    <property type="protein sequence ID" value="MBL0390813.1"/>
    <property type="molecule type" value="Genomic_DNA"/>
</dbReference>
<accession>A0A937CSS2</accession>
<dbReference type="RefSeq" id="WP_201673392.1">
    <property type="nucleotide sequence ID" value="NZ_JAEQNE010000001.1"/>
</dbReference>
<name>A0A937CSS2_9BURK</name>
<feature type="domain" description="SPW repeat-containing integral membrane" evidence="2">
    <location>
        <begin position="7"/>
        <end position="101"/>
    </location>
</feature>
<dbReference type="Proteomes" id="UP000599109">
    <property type="component" value="Unassembled WGS sequence"/>
</dbReference>
<evidence type="ECO:0000259" key="2">
    <source>
        <dbReference type="Pfam" id="PF03779"/>
    </source>
</evidence>
<reference evidence="3 4" key="1">
    <citation type="journal article" date="2017" name="Int. J. Syst. Evol. Microbiol.">
        <title>Ramlibacter monticola sp. nov., isolated from forest soil.</title>
        <authorList>
            <person name="Chaudhary D.K."/>
            <person name="Kim J."/>
        </authorList>
    </citation>
    <scope>NUCLEOTIDE SEQUENCE [LARGE SCALE GENOMIC DNA]</scope>
    <source>
        <strain evidence="3 4">KACC 19175</strain>
    </source>
</reference>
<keyword evidence="1" id="KW-1133">Transmembrane helix</keyword>
<evidence type="ECO:0000313" key="4">
    <source>
        <dbReference type="Proteomes" id="UP000599109"/>
    </source>
</evidence>
<protein>
    <submittedName>
        <fullName evidence="3">SPW repeat protein</fullName>
    </submittedName>
</protein>
<dbReference type="InterPro" id="IPR005530">
    <property type="entry name" value="SPW"/>
</dbReference>
<proteinExistence type="predicted"/>
<keyword evidence="1" id="KW-0812">Transmembrane</keyword>
<organism evidence="3 4">
    <name type="scientific">Ramlibacter monticola</name>
    <dbReference type="NCBI Taxonomy" id="1926872"/>
    <lineage>
        <taxon>Bacteria</taxon>
        <taxon>Pseudomonadati</taxon>
        <taxon>Pseudomonadota</taxon>
        <taxon>Betaproteobacteria</taxon>
        <taxon>Burkholderiales</taxon>
        <taxon>Comamonadaceae</taxon>
        <taxon>Ramlibacter</taxon>
    </lineage>
</organism>
<feature type="transmembrane region" description="Helical" evidence="1">
    <location>
        <begin position="7"/>
        <end position="26"/>
    </location>
</feature>
<dbReference type="Pfam" id="PF03779">
    <property type="entry name" value="SPW"/>
    <property type="match status" value="1"/>
</dbReference>
<sequence>MKRVKHWQDAVNAVLGAWLVVSPWVLGYQNVVVAMVSTMAIGALLIASSLEAMQVPQAWEEWLDAGLGALLMMTPALLGFDAVAPALQNALVTGGLVTALAIWVLVTDDEFAASWERIQS</sequence>
<keyword evidence="1" id="KW-0472">Membrane</keyword>
<comment type="caution">
    <text evidence="3">The sequence shown here is derived from an EMBL/GenBank/DDBJ whole genome shotgun (WGS) entry which is preliminary data.</text>
</comment>